<reference evidence="2 3" key="1">
    <citation type="submission" date="2019-08" db="EMBL/GenBank/DDBJ databases">
        <title>Formosa sediminis sp. nov., isolated from marine sediment.</title>
        <authorList>
            <person name="Cao W.R."/>
        </authorList>
    </citation>
    <scope>NUCLEOTIDE SEQUENCE [LARGE SCALE GENOMIC DNA]</scope>
    <source>
        <strain evidence="2 3">1494</strain>
    </source>
</reference>
<keyword evidence="1" id="KW-0812">Transmembrane</keyword>
<dbReference type="RefSeq" id="WP_148454478.1">
    <property type="nucleotide sequence ID" value="NZ_VSFC01000031.1"/>
</dbReference>
<sequence>MESQSTIIGVVIALIIILPLILLQLSQKSKKKKSKESFINEALKSKLKISDPDFWGTYYAIAIDEMANKIIYSKIIEAKQNITIIDLSQVNSCEIVKTHRTFKNKTTNKIETDRIDLVIGYKTASNSKKVLEFYNVDINIEMSNEIELLEKWETKIKNRIIKKVQAA</sequence>
<dbReference type="AlphaFoldDB" id="A0A5D0GDF7"/>
<dbReference type="OrthoDB" id="1524706at2"/>
<name>A0A5D0GDF7_9FLAO</name>
<organism evidence="2 3">
    <name type="scientific">Formosa maritima</name>
    <dbReference type="NCBI Taxonomy" id="2592046"/>
    <lineage>
        <taxon>Bacteria</taxon>
        <taxon>Pseudomonadati</taxon>
        <taxon>Bacteroidota</taxon>
        <taxon>Flavobacteriia</taxon>
        <taxon>Flavobacteriales</taxon>
        <taxon>Flavobacteriaceae</taxon>
        <taxon>Formosa</taxon>
    </lineage>
</organism>
<dbReference type="EMBL" id="VSFC01000031">
    <property type="protein sequence ID" value="TYA56339.1"/>
    <property type="molecule type" value="Genomic_DNA"/>
</dbReference>
<protein>
    <submittedName>
        <fullName evidence="2">Uncharacterized protein</fullName>
    </submittedName>
</protein>
<evidence type="ECO:0000313" key="3">
    <source>
        <dbReference type="Proteomes" id="UP000324550"/>
    </source>
</evidence>
<evidence type="ECO:0000256" key="1">
    <source>
        <dbReference type="SAM" id="Phobius"/>
    </source>
</evidence>
<keyword evidence="3" id="KW-1185">Reference proteome</keyword>
<proteinExistence type="predicted"/>
<gene>
    <name evidence="2" type="ORF">FVF61_06260</name>
</gene>
<dbReference type="Proteomes" id="UP000324550">
    <property type="component" value="Unassembled WGS sequence"/>
</dbReference>
<accession>A0A5D0GDF7</accession>
<keyword evidence="1" id="KW-1133">Transmembrane helix</keyword>
<keyword evidence="1" id="KW-0472">Membrane</keyword>
<feature type="transmembrane region" description="Helical" evidence="1">
    <location>
        <begin position="6"/>
        <end position="25"/>
    </location>
</feature>
<evidence type="ECO:0000313" key="2">
    <source>
        <dbReference type="EMBL" id="TYA56339.1"/>
    </source>
</evidence>
<comment type="caution">
    <text evidence="2">The sequence shown here is derived from an EMBL/GenBank/DDBJ whole genome shotgun (WGS) entry which is preliminary data.</text>
</comment>